<name>A0A9P0F7Y4_BEMTA</name>
<feature type="compositionally biased region" description="Low complexity" evidence="1">
    <location>
        <begin position="20"/>
        <end position="36"/>
    </location>
</feature>
<protein>
    <submittedName>
        <fullName evidence="2">Uncharacterized protein</fullName>
    </submittedName>
</protein>
<feature type="region of interest" description="Disordered" evidence="1">
    <location>
        <begin position="376"/>
        <end position="443"/>
    </location>
</feature>
<feature type="compositionally biased region" description="Low complexity" evidence="1">
    <location>
        <begin position="322"/>
        <end position="332"/>
    </location>
</feature>
<accession>A0A9P0F7Y4</accession>
<dbReference type="Proteomes" id="UP001152759">
    <property type="component" value="Chromosome 7"/>
</dbReference>
<evidence type="ECO:0000313" key="3">
    <source>
        <dbReference type="Proteomes" id="UP001152759"/>
    </source>
</evidence>
<sequence length="513" mass="56911">MKKGKVKNFKTAVSCIVSQNSTNESSPTSSQLSPLSNDVTPSISTSQNNNITHVPATNLTGDQNNNNNLIKPNLSFAHAVADTAPSITKEHAVIIPAHDSIPLLEYLQQISKFVSPSEILYASRISFNRICIYFKSRKSVDETAQKIIHTKEGPLVIRRMINPDVRLIFSNVIPTLPNQKLINAVSEFVTPTSQMQSVSTGLKDPMFAHVLSFRRQIYVKREAKNIQLPPSVIINHNGEEIKIFLTFGDTKPINTTEKQTSRTGANINTRIANIQSETVKTRELEISSKNPSHSSTSQTIPSQQKSPQTHPVDEPQSDAPQSEVSSSIVSHSNNTDLPSTAVLHKDLQHNASHIVQNPRDSTEDLSSDRISNIQEEETNLIMDTTGEISQTTDVPKKRKSSSSPESVESRKKINSKKQNKKQLTTQQEIDSFSESSDEEPFTSHCTLQHAISEAVEKHNFEIESESWEPVLPLLREIEEFATEGGRISGTERQVGRMATQAKANYRVETLSGT</sequence>
<feature type="compositionally biased region" description="Low complexity" evidence="1">
    <location>
        <begin position="421"/>
        <end position="434"/>
    </location>
</feature>
<dbReference type="EMBL" id="OU963868">
    <property type="protein sequence ID" value="CAH0393473.1"/>
    <property type="molecule type" value="Genomic_DNA"/>
</dbReference>
<evidence type="ECO:0000256" key="1">
    <source>
        <dbReference type="SAM" id="MobiDB-lite"/>
    </source>
</evidence>
<feature type="compositionally biased region" description="Polar residues" evidence="1">
    <location>
        <begin position="287"/>
        <end position="309"/>
    </location>
</feature>
<feature type="compositionally biased region" description="Polar residues" evidence="1">
    <location>
        <begin position="37"/>
        <end position="49"/>
    </location>
</feature>
<gene>
    <name evidence="2" type="ORF">BEMITA_LOCUS11872</name>
</gene>
<proteinExistence type="predicted"/>
<feature type="region of interest" description="Disordered" evidence="1">
    <location>
        <begin position="274"/>
        <end position="338"/>
    </location>
</feature>
<reference evidence="2" key="1">
    <citation type="submission" date="2021-12" db="EMBL/GenBank/DDBJ databases">
        <authorList>
            <person name="King R."/>
        </authorList>
    </citation>
    <scope>NUCLEOTIDE SEQUENCE</scope>
</reference>
<keyword evidence="3" id="KW-1185">Reference proteome</keyword>
<evidence type="ECO:0000313" key="2">
    <source>
        <dbReference type="EMBL" id="CAH0393473.1"/>
    </source>
</evidence>
<dbReference type="AlphaFoldDB" id="A0A9P0F7Y4"/>
<organism evidence="2 3">
    <name type="scientific">Bemisia tabaci</name>
    <name type="common">Sweetpotato whitefly</name>
    <name type="synonym">Aleurodes tabaci</name>
    <dbReference type="NCBI Taxonomy" id="7038"/>
    <lineage>
        <taxon>Eukaryota</taxon>
        <taxon>Metazoa</taxon>
        <taxon>Ecdysozoa</taxon>
        <taxon>Arthropoda</taxon>
        <taxon>Hexapoda</taxon>
        <taxon>Insecta</taxon>
        <taxon>Pterygota</taxon>
        <taxon>Neoptera</taxon>
        <taxon>Paraneoptera</taxon>
        <taxon>Hemiptera</taxon>
        <taxon>Sternorrhyncha</taxon>
        <taxon>Aleyrodoidea</taxon>
        <taxon>Aleyrodidae</taxon>
        <taxon>Aleyrodinae</taxon>
        <taxon>Bemisia</taxon>
    </lineage>
</organism>
<feature type="region of interest" description="Disordered" evidence="1">
    <location>
        <begin position="20"/>
        <end position="49"/>
    </location>
</feature>